<protein>
    <submittedName>
        <fullName evidence="1">Uncharacterized protein</fullName>
    </submittedName>
</protein>
<comment type="caution">
    <text evidence="1">The sequence shown here is derived from an EMBL/GenBank/DDBJ whole genome shotgun (WGS) entry which is preliminary data.</text>
</comment>
<evidence type="ECO:0000313" key="2">
    <source>
        <dbReference type="Proteomes" id="UP000178820"/>
    </source>
</evidence>
<dbReference type="Proteomes" id="UP000178820">
    <property type="component" value="Unassembled WGS sequence"/>
</dbReference>
<organism evidence="1 2">
    <name type="scientific">Candidatus Staskawiczbacteria bacterium RIFCSPHIGHO2_02_FULL_42_22</name>
    <dbReference type="NCBI Taxonomy" id="1802207"/>
    <lineage>
        <taxon>Bacteria</taxon>
        <taxon>Candidatus Staskawicziibacteriota</taxon>
    </lineage>
</organism>
<name>A0A1G2I6M5_9BACT</name>
<reference evidence="1 2" key="1">
    <citation type="journal article" date="2016" name="Nat. Commun.">
        <title>Thousands of microbial genomes shed light on interconnected biogeochemical processes in an aquifer system.</title>
        <authorList>
            <person name="Anantharaman K."/>
            <person name="Brown C.T."/>
            <person name="Hug L.A."/>
            <person name="Sharon I."/>
            <person name="Castelle C.J."/>
            <person name="Probst A.J."/>
            <person name="Thomas B.C."/>
            <person name="Singh A."/>
            <person name="Wilkins M.J."/>
            <person name="Karaoz U."/>
            <person name="Brodie E.L."/>
            <person name="Williams K.H."/>
            <person name="Hubbard S.S."/>
            <person name="Banfield J.F."/>
        </authorList>
    </citation>
    <scope>NUCLEOTIDE SEQUENCE [LARGE SCALE GENOMIC DNA]</scope>
</reference>
<gene>
    <name evidence="1" type="ORF">A3D44_00455</name>
</gene>
<dbReference type="EMBL" id="MHOT01000005">
    <property type="protein sequence ID" value="OGZ69698.1"/>
    <property type="molecule type" value="Genomic_DNA"/>
</dbReference>
<accession>A0A1G2I6M5</accession>
<proteinExistence type="predicted"/>
<sequence length="76" mass="8724">MWFFVPVKRRIDGYTVGKLVANVSCGQEAGAEIDKRSAQCSEEFYLGYIIYGPFNTFEELNKYYDSFFAPKAEFVA</sequence>
<dbReference type="AlphaFoldDB" id="A0A1G2I6M5"/>
<evidence type="ECO:0000313" key="1">
    <source>
        <dbReference type="EMBL" id="OGZ69698.1"/>
    </source>
</evidence>